<sequence length="184" mass="20326">MNERASAEYGRFGIAYFLKHRKNGRPKHLIHTSSIAGQAPRLSGSNLRCVKVRHQRSGPTVEKTRPGWHSRHRSGGVIKTPLWTSHPEKLKMTDDSTDVKVTPEEVAEVMMALVRQDSVSKVIDNRSGKGRQSQVTGGTILEVSKTVREVMVFNDAGPDCRPGNTASDQAAVEEESLRLLVEEG</sequence>
<dbReference type="eggNOG" id="KOG4169">
    <property type="taxonomic scope" value="Eukaryota"/>
</dbReference>
<dbReference type="PhylomeDB" id="S8BH45"/>
<gene>
    <name evidence="2" type="ORF">PDE_09411</name>
</gene>
<dbReference type="HOGENOM" id="CLU_1468680_0_0_1"/>
<keyword evidence="3" id="KW-1185">Reference proteome</keyword>
<dbReference type="EMBL" id="KB644415">
    <property type="protein sequence ID" value="EPS34447.1"/>
    <property type="molecule type" value="Genomic_DNA"/>
</dbReference>
<reference evidence="2 3" key="1">
    <citation type="journal article" date="2013" name="PLoS ONE">
        <title>Genomic and secretomic analyses reveal unique features of the lignocellulolytic enzyme system of Penicillium decumbens.</title>
        <authorList>
            <person name="Liu G."/>
            <person name="Zhang L."/>
            <person name="Wei X."/>
            <person name="Zou G."/>
            <person name="Qin Y."/>
            <person name="Ma L."/>
            <person name="Li J."/>
            <person name="Zheng H."/>
            <person name="Wang S."/>
            <person name="Wang C."/>
            <person name="Xun L."/>
            <person name="Zhao G.-P."/>
            <person name="Zhou Z."/>
            <person name="Qu Y."/>
        </authorList>
    </citation>
    <scope>NUCLEOTIDE SEQUENCE [LARGE SCALE GENOMIC DNA]</scope>
    <source>
        <strain evidence="3">114-2 / CGMCC 5302</strain>
    </source>
</reference>
<protein>
    <submittedName>
        <fullName evidence="2">Uncharacterized protein</fullName>
    </submittedName>
</protein>
<dbReference type="Proteomes" id="UP000019376">
    <property type="component" value="Unassembled WGS sequence"/>
</dbReference>
<feature type="region of interest" description="Disordered" evidence="1">
    <location>
        <begin position="156"/>
        <end position="177"/>
    </location>
</feature>
<evidence type="ECO:0000256" key="1">
    <source>
        <dbReference type="SAM" id="MobiDB-lite"/>
    </source>
</evidence>
<dbReference type="OrthoDB" id="5296at2759"/>
<evidence type="ECO:0000313" key="3">
    <source>
        <dbReference type="Proteomes" id="UP000019376"/>
    </source>
</evidence>
<proteinExistence type="predicted"/>
<dbReference type="AlphaFoldDB" id="S8BH45"/>
<organism evidence="2 3">
    <name type="scientific">Penicillium oxalicum (strain 114-2 / CGMCC 5302)</name>
    <name type="common">Penicillium decumbens</name>
    <dbReference type="NCBI Taxonomy" id="933388"/>
    <lineage>
        <taxon>Eukaryota</taxon>
        <taxon>Fungi</taxon>
        <taxon>Dikarya</taxon>
        <taxon>Ascomycota</taxon>
        <taxon>Pezizomycotina</taxon>
        <taxon>Eurotiomycetes</taxon>
        <taxon>Eurotiomycetidae</taxon>
        <taxon>Eurotiales</taxon>
        <taxon>Aspergillaceae</taxon>
        <taxon>Penicillium</taxon>
    </lineage>
</organism>
<evidence type="ECO:0000313" key="2">
    <source>
        <dbReference type="EMBL" id="EPS34447.1"/>
    </source>
</evidence>
<accession>S8BH45</accession>
<name>S8BH45_PENO1</name>
<feature type="region of interest" description="Disordered" evidence="1">
    <location>
        <begin position="54"/>
        <end position="81"/>
    </location>
</feature>